<dbReference type="Pfam" id="PF13715">
    <property type="entry name" value="CarbopepD_reg_2"/>
    <property type="match status" value="1"/>
</dbReference>
<name>A0AAN4VWN0_9BACT</name>
<dbReference type="Gene3D" id="2.60.40.1120">
    <property type="entry name" value="Carboxypeptidase-like, regulatory domain"/>
    <property type="match status" value="1"/>
</dbReference>
<gene>
    <name evidence="2" type="ORF">PEDI_08540</name>
</gene>
<dbReference type="EMBL" id="BQKE01000001">
    <property type="protein sequence ID" value="GJM60302.1"/>
    <property type="molecule type" value="Genomic_DNA"/>
</dbReference>
<dbReference type="Proteomes" id="UP001310022">
    <property type="component" value="Unassembled WGS sequence"/>
</dbReference>
<dbReference type="InterPro" id="IPR008969">
    <property type="entry name" value="CarboxyPept-like_regulatory"/>
</dbReference>
<feature type="chain" id="PRO_5042853766" description="Carboxypeptidase-like regulatory domain-containing protein" evidence="1">
    <location>
        <begin position="27"/>
        <end position="274"/>
    </location>
</feature>
<dbReference type="SUPFAM" id="SSF49464">
    <property type="entry name" value="Carboxypeptidase regulatory domain-like"/>
    <property type="match status" value="1"/>
</dbReference>
<dbReference type="AlphaFoldDB" id="A0AAN4VWN0"/>
<accession>A0AAN4VWN0</accession>
<protein>
    <recommendedName>
        <fullName evidence="4">Carboxypeptidase-like regulatory domain-containing protein</fullName>
    </recommendedName>
</protein>
<evidence type="ECO:0008006" key="4">
    <source>
        <dbReference type="Google" id="ProtNLM"/>
    </source>
</evidence>
<proteinExistence type="predicted"/>
<dbReference type="RefSeq" id="WP_338236100.1">
    <property type="nucleotide sequence ID" value="NZ_BQKE01000001.1"/>
</dbReference>
<evidence type="ECO:0000313" key="2">
    <source>
        <dbReference type="EMBL" id="GJM60302.1"/>
    </source>
</evidence>
<evidence type="ECO:0000256" key="1">
    <source>
        <dbReference type="SAM" id="SignalP"/>
    </source>
</evidence>
<feature type="signal peptide" evidence="1">
    <location>
        <begin position="1"/>
        <end position="26"/>
    </location>
</feature>
<evidence type="ECO:0000313" key="3">
    <source>
        <dbReference type="Proteomes" id="UP001310022"/>
    </source>
</evidence>
<keyword evidence="3" id="KW-1185">Reference proteome</keyword>
<organism evidence="2 3">
    <name type="scientific">Persicobacter diffluens</name>
    <dbReference type="NCBI Taxonomy" id="981"/>
    <lineage>
        <taxon>Bacteria</taxon>
        <taxon>Pseudomonadati</taxon>
        <taxon>Bacteroidota</taxon>
        <taxon>Cytophagia</taxon>
        <taxon>Cytophagales</taxon>
        <taxon>Persicobacteraceae</taxon>
        <taxon>Persicobacter</taxon>
    </lineage>
</organism>
<keyword evidence="1" id="KW-0732">Signal</keyword>
<comment type="caution">
    <text evidence="2">The sequence shown here is derived from an EMBL/GenBank/DDBJ whole genome shotgun (WGS) entry which is preliminary data.</text>
</comment>
<reference evidence="2 3" key="1">
    <citation type="submission" date="2021-12" db="EMBL/GenBank/DDBJ databases">
        <title>Genome sequencing of bacteria with rrn-lacking chromosome and rrn-plasmid.</title>
        <authorList>
            <person name="Anda M."/>
            <person name="Iwasaki W."/>
        </authorList>
    </citation>
    <scope>NUCLEOTIDE SEQUENCE [LARGE SCALE GENOMIC DNA]</scope>
    <source>
        <strain evidence="2 3">NBRC 15940</strain>
    </source>
</reference>
<sequence length="274" mass="31982">MRMIKLRLSFLLIAFLTLWSFPQSQAQSLDDLYLKIKGKIVDENDQPLPYVHVITVIGRFGATTDAQGRFIVHTAPQDTLWCSYVGYEKQRIPVEIPEGEGELYVNITLSKTSYTLENVDVTVLPENVEDFKDEFSDLVVTEGWKPDPSYYVEYEERRKQKDQLEELPPIAGFDEPDKFDFVSFSPSKLFSKKNKKPKVSKEEQEKINQEIIAEKYNKDWVITLIGPENAGLAEEFMAYCNFNESFLLKSEQYRIAQEVLNKWNRFLDEKYDLK</sequence>